<reference evidence="2 3" key="1">
    <citation type="submission" date="2013-12" db="EMBL/GenBank/DDBJ databases">
        <authorList>
            <consortium name="DOE Joint Genome Institute"/>
            <person name="Muyzer G."/>
            <person name="Huntemann M."/>
            <person name="Han J."/>
            <person name="Chen A."/>
            <person name="Kyrpides N."/>
            <person name="Mavromatis K."/>
            <person name="Markowitz V."/>
            <person name="Palaniappan K."/>
            <person name="Ivanova N."/>
            <person name="Schaumberg A."/>
            <person name="Pati A."/>
            <person name="Liolios K."/>
            <person name="Nordberg H.P."/>
            <person name="Cantor M.N."/>
            <person name="Hua S.X."/>
            <person name="Woyke T."/>
        </authorList>
    </citation>
    <scope>NUCLEOTIDE SEQUENCE [LARGE SCALE GENOMIC DNA]</scope>
    <source>
        <strain evidence="2 3">ARh 1</strain>
    </source>
</reference>
<feature type="chain" id="PRO_5004787242" evidence="1">
    <location>
        <begin position="28"/>
        <end position="362"/>
    </location>
</feature>
<accession>W0DSJ3</accession>
<gene>
    <name evidence="2" type="ORF">THITH_05005</name>
</gene>
<proteinExistence type="predicted"/>
<evidence type="ECO:0000256" key="1">
    <source>
        <dbReference type="SAM" id="SignalP"/>
    </source>
</evidence>
<sequence>MDMKTKQFSTLTAAVALALGLGATAWADDPVPPPLVDGANVQSEPVSGEGVTPYIIYSDRTGRANQGGNRSCADVASAWGVEPFQCVSNRNDYIEGLAEFEGEFELDEDASIPDPNAEEGDDAFAACRDVSFDVETDGTYLSFDASTNIGAVIVKGSAAANVYYYNPQLASDLGLAAPINASGGSAGLSNLTFCWNPDPDPPQEIGCWGGKETAWGAGDPYVEQQGNWAMYTSYEACYVGADLMAGQHYVAGEVKCDPMVDGTVDLKITMNEGWRFAPQWPEHLDACVADEHGKCLPAGENVKVQDYEDRPTGNPNPGGFEHKTTAEVDAPSVTLNVPYNNFYGIHVDVRRFGEEYCEVELD</sequence>
<dbReference type="Proteomes" id="UP000005289">
    <property type="component" value="Chromosome"/>
</dbReference>
<dbReference type="AlphaFoldDB" id="W0DSJ3"/>
<feature type="signal peptide" evidence="1">
    <location>
        <begin position="1"/>
        <end position="27"/>
    </location>
</feature>
<keyword evidence="3" id="KW-1185">Reference proteome</keyword>
<dbReference type="KEGG" id="tti:THITH_05005"/>
<dbReference type="EMBL" id="CP007029">
    <property type="protein sequence ID" value="AHE99958.1"/>
    <property type="molecule type" value="Genomic_DNA"/>
</dbReference>
<name>W0DSJ3_9GAMM</name>
<evidence type="ECO:0000313" key="3">
    <source>
        <dbReference type="Proteomes" id="UP000005289"/>
    </source>
</evidence>
<organism evidence="2 3">
    <name type="scientific">Thioalkalivibrio paradoxus ARh 1</name>
    <dbReference type="NCBI Taxonomy" id="713585"/>
    <lineage>
        <taxon>Bacteria</taxon>
        <taxon>Pseudomonadati</taxon>
        <taxon>Pseudomonadota</taxon>
        <taxon>Gammaproteobacteria</taxon>
        <taxon>Chromatiales</taxon>
        <taxon>Ectothiorhodospiraceae</taxon>
        <taxon>Thioalkalivibrio</taxon>
    </lineage>
</organism>
<keyword evidence="1" id="KW-0732">Signal</keyword>
<evidence type="ECO:0000313" key="2">
    <source>
        <dbReference type="EMBL" id="AHE99958.1"/>
    </source>
</evidence>
<dbReference type="HOGENOM" id="CLU_796468_0_0_6"/>
<protein>
    <submittedName>
        <fullName evidence="2">Uncharacterized protein</fullName>
    </submittedName>
</protein>